<dbReference type="AlphaFoldDB" id="A0A5B7IKC1"/>
<dbReference type="Proteomes" id="UP000324222">
    <property type="component" value="Unassembled WGS sequence"/>
</dbReference>
<evidence type="ECO:0000313" key="1">
    <source>
        <dbReference type="EMBL" id="MPC82793.1"/>
    </source>
</evidence>
<proteinExistence type="predicted"/>
<name>A0A5B7IKC1_PORTR</name>
<sequence>MLPLYLRPPHCTPQHHAPHRTTTNIHHRTVILTQHSTPYYHCNTQHHTPLIFNTTPPSHHMTTPHTMHAALPL</sequence>
<accession>A0A5B7IKC1</accession>
<protein>
    <submittedName>
        <fullName evidence="1">Uncharacterized protein</fullName>
    </submittedName>
</protein>
<evidence type="ECO:0000313" key="2">
    <source>
        <dbReference type="Proteomes" id="UP000324222"/>
    </source>
</evidence>
<reference evidence="1 2" key="1">
    <citation type="submission" date="2019-05" db="EMBL/GenBank/DDBJ databases">
        <title>Another draft genome of Portunus trituberculatus and its Hox gene families provides insights of decapod evolution.</title>
        <authorList>
            <person name="Jeong J.-H."/>
            <person name="Song I."/>
            <person name="Kim S."/>
            <person name="Choi T."/>
            <person name="Kim D."/>
            <person name="Ryu S."/>
            <person name="Kim W."/>
        </authorList>
    </citation>
    <scope>NUCLEOTIDE SEQUENCE [LARGE SCALE GENOMIC DNA]</scope>
    <source>
        <tissue evidence="1">Muscle</tissue>
    </source>
</reference>
<comment type="caution">
    <text evidence="1">The sequence shown here is derived from an EMBL/GenBank/DDBJ whole genome shotgun (WGS) entry which is preliminary data.</text>
</comment>
<dbReference type="EMBL" id="VSRR010060759">
    <property type="protein sequence ID" value="MPC82793.1"/>
    <property type="molecule type" value="Genomic_DNA"/>
</dbReference>
<keyword evidence="2" id="KW-1185">Reference proteome</keyword>
<organism evidence="1 2">
    <name type="scientific">Portunus trituberculatus</name>
    <name type="common">Swimming crab</name>
    <name type="synonym">Neptunus trituberculatus</name>
    <dbReference type="NCBI Taxonomy" id="210409"/>
    <lineage>
        <taxon>Eukaryota</taxon>
        <taxon>Metazoa</taxon>
        <taxon>Ecdysozoa</taxon>
        <taxon>Arthropoda</taxon>
        <taxon>Crustacea</taxon>
        <taxon>Multicrustacea</taxon>
        <taxon>Malacostraca</taxon>
        <taxon>Eumalacostraca</taxon>
        <taxon>Eucarida</taxon>
        <taxon>Decapoda</taxon>
        <taxon>Pleocyemata</taxon>
        <taxon>Brachyura</taxon>
        <taxon>Eubrachyura</taxon>
        <taxon>Portunoidea</taxon>
        <taxon>Portunidae</taxon>
        <taxon>Portuninae</taxon>
        <taxon>Portunus</taxon>
    </lineage>
</organism>
<gene>
    <name evidence="1" type="ORF">E2C01_077476</name>
</gene>